<dbReference type="Gene3D" id="3.30.1490.300">
    <property type="match status" value="1"/>
</dbReference>
<dbReference type="RefSeq" id="WP_151705820.1">
    <property type="nucleotide sequence ID" value="NZ_BKZQ01000004.1"/>
</dbReference>
<sequence length="333" mass="38296">MAFSFFPGSRKIGNFIMKDHVIRYLELKQANPPIVQIFGEHYLPEGLIRDGKIVDVETLSMIAEECLDDWGLKRGKHLIRFTVPEHLVVVRKVAVPKEVAVDEIEGYIYIELGSTIHLPFEDPVFDYTLLTEANEEKQILLFASPKDIVQDYVDFFNGIRLSPVAADISPLCAYRSFYQLNQLNPMDHILLLQFDLSMVNATIFHQHFPFLMRELEVDIPFSKWEVETNAFGEKKYHWPEGDPLLQYQTENIYKELDRIMNYYQFSMRQGKAAVNKILLNGDYPYLQDITGKLTEQFGLPVETALIEKVSSTAGAPFPARFVPLLGLALKEVK</sequence>
<dbReference type="AlphaFoldDB" id="A0A5J4JD42"/>
<name>A0A5J4JD42_9BACI</name>
<evidence type="ECO:0008006" key="3">
    <source>
        <dbReference type="Google" id="ProtNLM"/>
    </source>
</evidence>
<dbReference type="Gene3D" id="3.30.420.40">
    <property type="match status" value="2"/>
</dbReference>
<organism evidence="1 2">
    <name type="scientific">Weizmannia acidilactici</name>
    <dbReference type="NCBI Taxonomy" id="2607726"/>
    <lineage>
        <taxon>Bacteria</taxon>
        <taxon>Bacillati</taxon>
        <taxon>Bacillota</taxon>
        <taxon>Bacilli</taxon>
        <taxon>Bacillales</taxon>
        <taxon>Bacillaceae</taxon>
        <taxon>Heyndrickxia</taxon>
    </lineage>
</organism>
<dbReference type="InterPro" id="IPR005883">
    <property type="entry name" value="PilM"/>
</dbReference>
<reference evidence="1 2" key="1">
    <citation type="submission" date="2019-09" db="EMBL/GenBank/DDBJ databases">
        <title>Draft genome sequence of Bacillus sp. JC-7.</title>
        <authorList>
            <person name="Tanaka N."/>
            <person name="Shiwa Y."/>
            <person name="Fujita N."/>
            <person name="Tanasupawat S."/>
        </authorList>
    </citation>
    <scope>NUCLEOTIDE SEQUENCE [LARGE SCALE GENOMIC DNA]</scope>
    <source>
        <strain evidence="1 2">JC-7</strain>
    </source>
</reference>
<keyword evidence="2" id="KW-1185">Reference proteome</keyword>
<evidence type="ECO:0000313" key="1">
    <source>
        <dbReference type="EMBL" id="GER69179.1"/>
    </source>
</evidence>
<evidence type="ECO:0000313" key="2">
    <source>
        <dbReference type="Proteomes" id="UP000391919"/>
    </source>
</evidence>
<dbReference type="EMBL" id="BKZQ01000004">
    <property type="protein sequence ID" value="GER69179.1"/>
    <property type="molecule type" value="Genomic_DNA"/>
</dbReference>
<accession>A0A5J4JD42</accession>
<dbReference type="Pfam" id="PF11104">
    <property type="entry name" value="PilM_2"/>
    <property type="match status" value="1"/>
</dbReference>
<dbReference type="Proteomes" id="UP000391919">
    <property type="component" value="Unassembled WGS sequence"/>
</dbReference>
<proteinExistence type="predicted"/>
<gene>
    <name evidence="1" type="ORF">BpJC7_04820</name>
</gene>
<comment type="caution">
    <text evidence="1">The sequence shown here is derived from an EMBL/GenBank/DDBJ whole genome shotgun (WGS) entry which is preliminary data.</text>
</comment>
<protein>
    <recommendedName>
        <fullName evidence="3">Pilus assembly protein PilM</fullName>
    </recommendedName>
</protein>